<accession>A0A183HHJ1</accession>
<protein>
    <submittedName>
        <fullName evidence="2 4">Uncharacterized protein</fullName>
    </submittedName>
</protein>
<feature type="region of interest" description="Disordered" evidence="1">
    <location>
        <begin position="188"/>
        <end position="211"/>
    </location>
</feature>
<dbReference type="WBParaSite" id="OFLC_0000695201-mRNA-1">
    <property type="protein sequence ID" value="OFLC_0000695201-mRNA-1"/>
    <property type="gene ID" value="OFLC_0000695201"/>
</dbReference>
<feature type="region of interest" description="Disordered" evidence="1">
    <location>
        <begin position="1"/>
        <end position="102"/>
    </location>
</feature>
<sequence length="340" mass="39714">MSKNFDYPSDLIVPSQIPSDTSESPLSYSNDSSKQPKSILKHRSVSSCNTNGDTSKRSVERVQINDSNYKEKRQQHHDQSYDSSGRIDQSSHSSNPNSDSIDRENRLYQVMQENLRQQNLRPQTPRHLPQASFNGPFFTLEEVHTEQQRFNFKYIEIATVKITKQSRGIHQIPIGEYHVESDHQLIRRQQQDSANNSNHKLKSDSRSKSVSVMEINRMEPEKLQNNEIGESFVHWSSPPSKQERERAQSVPPSLRTRNITDPDRIDEYHRQKELELEAIRRKEEETIFWGKKQVIAYNLIENFVISPRNFYNFWISGNFVFLGFSIMSLSHENTDENTEI</sequence>
<name>A0A183HHJ1_9BILA</name>
<feature type="compositionally biased region" description="Polar residues" evidence="1">
    <location>
        <begin position="16"/>
        <end position="36"/>
    </location>
</feature>
<gene>
    <name evidence="2" type="ORF">OFLC_LOCUS6954</name>
</gene>
<feature type="compositionally biased region" description="Basic and acidic residues" evidence="1">
    <location>
        <begin position="68"/>
        <end position="80"/>
    </location>
</feature>
<keyword evidence="3" id="KW-1185">Reference proteome</keyword>
<dbReference type="Proteomes" id="UP000267606">
    <property type="component" value="Unassembled WGS sequence"/>
</dbReference>
<organism evidence="4">
    <name type="scientific">Onchocerca flexuosa</name>
    <dbReference type="NCBI Taxonomy" id="387005"/>
    <lineage>
        <taxon>Eukaryota</taxon>
        <taxon>Metazoa</taxon>
        <taxon>Ecdysozoa</taxon>
        <taxon>Nematoda</taxon>
        <taxon>Chromadorea</taxon>
        <taxon>Rhabditida</taxon>
        <taxon>Spirurina</taxon>
        <taxon>Spiruromorpha</taxon>
        <taxon>Filarioidea</taxon>
        <taxon>Onchocercidae</taxon>
        <taxon>Onchocerca</taxon>
    </lineage>
</organism>
<proteinExistence type="predicted"/>
<reference evidence="2 3" key="2">
    <citation type="submission" date="2018-11" db="EMBL/GenBank/DDBJ databases">
        <authorList>
            <consortium name="Pathogen Informatics"/>
        </authorList>
    </citation>
    <scope>NUCLEOTIDE SEQUENCE [LARGE SCALE GENOMIC DNA]</scope>
</reference>
<evidence type="ECO:0000313" key="2">
    <source>
        <dbReference type="EMBL" id="VDO48640.1"/>
    </source>
</evidence>
<feature type="compositionally biased region" description="Polar residues" evidence="1">
    <location>
        <begin position="188"/>
        <end position="198"/>
    </location>
</feature>
<dbReference type="EMBL" id="UZAJ01006943">
    <property type="protein sequence ID" value="VDO48640.1"/>
    <property type="molecule type" value="Genomic_DNA"/>
</dbReference>
<feature type="region of interest" description="Disordered" evidence="1">
    <location>
        <begin position="232"/>
        <end position="260"/>
    </location>
</feature>
<dbReference type="AlphaFoldDB" id="A0A183HHJ1"/>
<feature type="compositionally biased region" description="Low complexity" evidence="1">
    <location>
        <begin position="90"/>
        <end position="99"/>
    </location>
</feature>
<evidence type="ECO:0000313" key="4">
    <source>
        <dbReference type="WBParaSite" id="OFLC_0000695201-mRNA-1"/>
    </source>
</evidence>
<reference evidence="4" key="1">
    <citation type="submission" date="2016-06" db="UniProtKB">
        <authorList>
            <consortium name="WormBaseParasite"/>
        </authorList>
    </citation>
    <scope>IDENTIFICATION</scope>
</reference>
<evidence type="ECO:0000313" key="3">
    <source>
        <dbReference type="Proteomes" id="UP000267606"/>
    </source>
</evidence>
<evidence type="ECO:0000256" key="1">
    <source>
        <dbReference type="SAM" id="MobiDB-lite"/>
    </source>
</evidence>